<comment type="caution">
    <text evidence="1">The sequence shown here is derived from an EMBL/GenBank/DDBJ whole genome shotgun (WGS) entry which is preliminary data.</text>
</comment>
<proteinExistence type="predicted"/>
<name>A0ABQ3LK20_9PSEU</name>
<accession>A0ABQ3LK20</accession>
<organism evidence="1 2">
    <name type="scientific">Amycolatopsis oliviviridis</name>
    <dbReference type="NCBI Taxonomy" id="1471590"/>
    <lineage>
        <taxon>Bacteria</taxon>
        <taxon>Bacillati</taxon>
        <taxon>Actinomycetota</taxon>
        <taxon>Actinomycetes</taxon>
        <taxon>Pseudonocardiales</taxon>
        <taxon>Pseudonocardiaceae</taxon>
        <taxon>Amycolatopsis</taxon>
    </lineage>
</organism>
<protein>
    <submittedName>
        <fullName evidence="1">Uncharacterized protein</fullName>
    </submittedName>
</protein>
<dbReference type="Proteomes" id="UP000635387">
    <property type="component" value="Unassembled WGS sequence"/>
</dbReference>
<evidence type="ECO:0000313" key="2">
    <source>
        <dbReference type="Proteomes" id="UP000635387"/>
    </source>
</evidence>
<gene>
    <name evidence="1" type="ORF">GCM10017790_19890</name>
</gene>
<keyword evidence="2" id="KW-1185">Reference proteome</keyword>
<dbReference type="EMBL" id="BNAY01000002">
    <property type="protein sequence ID" value="GHH10596.1"/>
    <property type="molecule type" value="Genomic_DNA"/>
</dbReference>
<reference evidence="2" key="1">
    <citation type="journal article" date="2019" name="Int. J. Syst. Evol. Microbiol.">
        <title>The Global Catalogue of Microorganisms (GCM) 10K type strain sequencing project: providing services to taxonomists for standard genome sequencing and annotation.</title>
        <authorList>
            <consortium name="The Broad Institute Genomics Platform"/>
            <consortium name="The Broad Institute Genome Sequencing Center for Infectious Disease"/>
            <person name="Wu L."/>
            <person name="Ma J."/>
        </authorList>
    </citation>
    <scope>NUCLEOTIDE SEQUENCE [LARGE SCALE GENOMIC DNA]</scope>
    <source>
        <strain evidence="2">CGMCC 4.7683</strain>
    </source>
</reference>
<evidence type="ECO:0000313" key="1">
    <source>
        <dbReference type="EMBL" id="GHH10596.1"/>
    </source>
</evidence>
<sequence length="72" mass="7749">MEIGTFDVPISTHPFASGPVTWDCVGFGASNAPKPTQWVPKVLKDAFTAWHAVKGPFSPRLDLAQVLAQVVD</sequence>